<name>G8U135_SULAD</name>
<dbReference type="Proteomes" id="UP000005439">
    <property type="component" value="Chromosome"/>
</dbReference>
<dbReference type="HOGENOM" id="CLU_3258812_0_0_9"/>
<evidence type="ECO:0000313" key="2">
    <source>
        <dbReference type="Proteomes" id="UP000005439"/>
    </source>
</evidence>
<dbReference type="EMBL" id="CP003179">
    <property type="protein sequence ID" value="AEW04268.1"/>
    <property type="molecule type" value="Genomic_DNA"/>
</dbReference>
<organism evidence="1 2">
    <name type="scientific">Sulfobacillus acidophilus (strain ATCC 700253 / DSM 10332 / NAL)</name>
    <dbReference type="NCBI Taxonomy" id="679936"/>
    <lineage>
        <taxon>Bacteria</taxon>
        <taxon>Bacillati</taxon>
        <taxon>Bacillota</taxon>
        <taxon>Clostridia</taxon>
        <taxon>Eubacteriales</taxon>
        <taxon>Clostridiales Family XVII. Incertae Sedis</taxon>
        <taxon>Sulfobacillus</taxon>
    </lineage>
</organism>
<evidence type="ECO:0000313" key="1">
    <source>
        <dbReference type="EMBL" id="AEW04268.1"/>
    </source>
</evidence>
<gene>
    <name evidence="1" type="ordered locus">Sulac_0762</name>
</gene>
<proteinExistence type="predicted"/>
<dbReference type="AlphaFoldDB" id="G8U135"/>
<sequence length="42" mass="4877">MKGMLQEVRLFDTLLAIHRIPMFQIQSSLGSKKFPLSHHPDQ</sequence>
<dbReference type="KEGG" id="sap:Sulac_0762"/>
<keyword evidence="2" id="KW-1185">Reference proteome</keyword>
<accession>G8U135</accession>
<reference evidence="1 2" key="2">
    <citation type="journal article" date="2012" name="Stand. Genomic Sci.">
        <title>Complete genome sequence of the moderately thermophilic mineral-sulfide-oxidizing firmicute Sulfobacillus acidophilus type strain (NAL(T)).</title>
        <authorList>
            <person name="Anderson I."/>
            <person name="Chertkov O."/>
            <person name="Chen A."/>
            <person name="Saunders E."/>
            <person name="Lapidus A."/>
            <person name="Nolan M."/>
            <person name="Lucas S."/>
            <person name="Hammon N."/>
            <person name="Deshpande S."/>
            <person name="Cheng J.F."/>
            <person name="Han C."/>
            <person name="Tapia R."/>
            <person name="Goodwin L.A."/>
            <person name="Pitluck S."/>
            <person name="Liolios K."/>
            <person name="Pagani I."/>
            <person name="Ivanova N."/>
            <person name="Mikhailova N."/>
            <person name="Pati A."/>
            <person name="Palaniappan K."/>
            <person name="Land M."/>
            <person name="Pan C."/>
            <person name="Rohde M."/>
            <person name="Pukall R."/>
            <person name="Goker M."/>
            <person name="Detter J.C."/>
            <person name="Woyke T."/>
            <person name="Bristow J."/>
            <person name="Eisen J.A."/>
            <person name="Markowitz V."/>
            <person name="Hugenholtz P."/>
            <person name="Kyrpides N.C."/>
            <person name="Klenk H.P."/>
            <person name="Mavromatis K."/>
        </authorList>
    </citation>
    <scope>NUCLEOTIDE SEQUENCE [LARGE SCALE GENOMIC DNA]</scope>
    <source>
        <strain evidence="2">ATCC 700253 / DSM 10332 / NAL</strain>
    </source>
</reference>
<reference evidence="2" key="1">
    <citation type="submission" date="2011-12" db="EMBL/GenBank/DDBJ databases">
        <title>The complete genome of chromosome of Sulfobacillus acidophilus DSM 10332.</title>
        <authorList>
            <person name="Lucas S."/>
            <person name="Han J."/>
            <person name="Lapidus A."/>
            <person name="Bruce D."/>
            <person name="Goodwin L."/>
            <person name="Pitluck S."/>
            <person name="Peters L."/>
            <person name="Kyrpides N."/>
            <person name="Mavromatis K."/>
            <person name="Ivanova N."/>
            <person name="Mikhailova N."/>
            <person name="Chertkov O."/>
            <person name="Saunders E."/>
            <person name="Detter J.C."/>
            <person name="Tapia R."/>
            <person name="Han C."/>
            <person name="Land M."/>
            <person name="Hauser L."/>
            <person name="Markowitz V."/>
            <person name="Cheng J.-F."/>
            <person name="Hugenholtz P."/>
            <person name="Woyke T."/>
            <person name="Wu D."/>
            <person name="Pukall R."/>
            <person name="Gehrich-Schroeter G."/>
            <person name="Schneider S."/>
            <person name="Klenk H.-P."/>
            <person name="Eisen J.A."/>
        </authorList>
    </citation>
    <scope>NUCLEOTIDE SEQUENCE [LARGE SCALE GENOMIC DNA]</scope>
    <source>
        <strain evidence="2">ATCC 700253 / DSM 10332 / NAL</strain>
    </source>
</reference>
<protein>
    <submittedName>
        <fullName evidence="1">Uncharacterized protein</fullName>
    </submittedName>
</protein>